<evidence type="ECO:0000313" key="3">
    <source>
        <dbReference type="Proteomes" id="UP000694380"/>
    </source>
</evidence>
<evidence type="ECO:0000259" key="1">
    <source>
        <dbReference type="PROSITE" id="PS50041"/>
    </source>
</evidence>
<dbReference type="AlphaFoldDB" id="A0A8C3FIA9"/>
<protein>
    <recommendedName>
        <fullName evidence="1">C-type lectin domain-containing protein</fullName>
    </recommendedName>
</protein>
<dbReference type="GeneTree" id="ENSGT01100000265078"/>
<dbReference type="PANTHER" id="PTHR33395:SF22">
    <property type="entry name" value="REVERSE TRANSCRIPTASE DOMAIN-CONTAINING PROTEIN"/>
    <property type="match status" value="1"/>
</dbReference>
<dbReference type="SUPFAM" id="SSF56436">
    <property type="entry name" value="C-type lectin-like"/>
    <property type="match status" value="1"/>
</dbReference>
<sequence length="119" mass="13847">MGYREEAQRGACKRGGLLSQTEKAGQSVSYLKRLYTNARSQGNKQGELEVLAQSRNYDVIGITETWWDNSHDWSTVMDGYKLFRKDRQGRKGENCVEMFTDGSWNDRKCDQYRLTICEF</sequence>
<name>A0A8C3FIA9_CHRPI</name>
<dbReference type="Proteomes" id="UP000694380">
    <property type="component" value="Unplaced"/>
</dbReference>
<dbReference type="GO" id="GO:0007508">
    <property type="term" value="P:larval heart development"/>
    <property type="evidence" value="ECO:0007669"/>
    <property type="project" value="TreeGrafter"/>
</dbReference>
<dbReference type="InterPro" id="IPR001304">
    <property type="entry name" value="C-type_lectin-like"/>
</dbReference>
<dbReference type="GO" id="GO:0061343">
    <property type="term" value="P:cell adhesion involved in heart morphogenesis"/>
    <property type="evidence" value="ECO:0007669"/>
    <property type="project" value="TreeGrafter"/>
</dbReference>
<feature type="domain" description="C-type lectin" evidence="1">
    <location>
        <begin position="60"/>
        <end position="118"/>
    </location>
</feature>
<reference evidence="2" key="2">
    <citation type="submission" date="2025-09" db="UniProtKB">
        <authorList>
            <consortium name="Ensembl"/>
        </authorList>
    </citation>
    <scope>IDENTIFICATION</scope>
</reference>
<evidence type="ECO:0000313" key="2">
    <source>
        <dbReference type="Ensembl" id="ENSCPBP00000009467.1"/>
    </source>
</evidence>
<dbReference type="Gene3D" id="3.60.10.10">
    <property type="entry name" value="Endonuclease/exonuclease/phosphatase"/>
    <property type="match status" value="1"/>
</dbReference>
<dbReference type="PANTHER" id="PTHR33395">
    <property type="entry name" value="TRANSCRIPTASE, PUTATIVE-RELATED-RELATED"/>
    <property type="match status" value="1"/>
</dbReference>
<dbReference type="GO" id="GO:0031012">
    <property type="term" value="C:extracellular matrix"/>
    <property type="evidence" value="ECO:0007669"/>
    <property type="project" value="TreeGrafter"/>
</dbReference>
<dbReference type="InterPro" id="IPR016187">
    <property type="entry name" value="CTDL_fold"/>
</dbReference>
<reference evidence="2" key="1">
    <citation type="submission" date="2025-08" db="UniProtKB">
        <authorList>
            <consortium name="Ensembl"/>
        </authorList>
    </citation>
    <scope>IDENTIFICATION</scope>
</reference>
<dbReference type="InterPro" id="IPR036691">
    <property type="entry name" value="Endo/exonu/phosph_ase_sf"/>
</dbReference>
<organism evidence="2 3">
    <name type="scientific">Chrysemys picta bellii</name>
    <name type="common">Western painted turtle</name>
    <name type="synonym">Emys bellii</name>
    <dbReference type="NCBI Taxonomy" id="8478"/>
    <lineage>
        <taxon>Eukaryota</taxon>
        <taxon>Metazoa</taxon>
        <taxon>Chordata</taxon>
        <taxon>Craniata</taxon>
        <taxon>Vertebrata</taxon>
        <taxon>Euteleostomi</taxon>
        <taxon>Archelosauria</taxon>
        <taxon>Testudinata</taxon>
        <taxon>Testudines</taxon>
        <taxon>Cryptodira</taxon>
        <taxon>Durocryptodira</taxon>
        <taxon>Testudinoidea</taxon>
        <taxon>Emydidae</taxon>
        <taxon>Chrysemys</taxon>
    </lineage>
</organism>
<dbReference type="Ensembl" id="ENSCPBT00000011386.1">
    <property type="protein sequence ID" value="ENSCPBP00000009467.1"/>
    <property type="gene ID" value="ENSCPBG00000007321.1"/>
</dbReference>
<dbReference type="PROSITE" id="PS00615">
    <property type="entry name" value="C_TYPE_LECTIN_1"/>
    <property type="match status" value="1"/>
</dbReference>
<dbReference type="Pfam" id="PF00059">
    <property type="entry name" value="Lectin_C"/>
    <property type="match status" value="1"/>
</dbReference>
<accession>A0A8C3FIA9</accession>
<proteinExistence type="predicted"/>
<dbReference type="PROSITE" id="PS50041">
    <property type="entry name" value="C_TYPE_LECTIN_2"/>
    <property type="match status" value="1"/>
</dbReference>
<dbReference type="InterPro" id="IPR018378">
    <property type="entry name" value="C-type_lectin_CS"/>
</dbReference>
<keyword evidence="3" id="KW-1185">Reference proteome</keyword>